<sequence>MNYKKAIRKRKSTRKYKNKKLDDKILNSIENKIEDTNTLLSNQIEARVIEREKIESFVSGIIGDYRKIESPYYLVISSKGQSEDLIDVGFLGEKIILDLTKQELGTCWIGKIGDKKDIKRELGLKNIPKALIAFGYAKNKATRDKEPDRKNLNELIIEGQTNSLTQDILELVKLGPSAVNQQPWRFLLKEKQIDFYLTKKGLFKKLLKKISNLEKLNYIDMGIALRHAELGLREKEKEPKFHQKQPKKDRKKLEYIISLKTP</sequence>
<evidence type="ECO:0000259" key="3">
    <source>
        <dbReference type="Pfam" id="PF14512"/>
    </source>
</evidence>
<gene>
    <name evidence="4" type="ORF">BTN85_1929</name>
</gene>
<name>A0A1Q6DSH1_METT1</name>
<evidence type="ECO:0000256" key="2">
    <source>
        <dbReference type="ARBA" id="ARBA00023002"/>
    </source>
</evidence>
<dbReference type="Gene3D" id="3.40.109.10">
    <property type="entry name" value="NADH Oxidase"/>
    <property type="match status" value="1"/>
</dbReference>
<evidence type="ECO:0000313" key="5">
    <source>
        <dbReference type="Proteomes" id="UP000185744"/>
    </source>
</evidence>
<proteinExistence type="inferred from homology"/>
<dbReference type="GO" id="GO:0016491">
    <property type="term" value="F:oxidoreductase activity"/>
    <property type="evidence" value="ECO:0007669"/>
    <property type="project" value="UniProtKB-KW"/>
</dbReference>
<evidence type="ECO:0000256" key="1">
    <source>
        <dbReference type="ARBA" id="ARBA00007118"/>
    </source>
</evidence>
<dbReference type="SUPFAM" id="SSF55469">
    <property type="entry name" value="FMN-dependent nitroreductase-like"/>
    <property type="match status" value="2"/>
</dbReference>
<accession>A0A1Q6DSH1</accession>
<keyword evidence="5" id="KW-1185">Reference proteome</keyword>
<dbReference type="Pfam" id="PF14512">
    <property type="entry name" value="TM1586_NiRdase"/>
    <property type="match status" value="1"/>
</dbReference>
<dbReference type="InParanoid" id="A0A1Q6DSH1"/>
<dbReference type="PANTHER" id="PTHR43673:SF10">
    <property type="entry name" value="NADH DEHYDROGENASE_NAD(P)H NITROREDUCTASE XCC3605-RELATED"/>
    <property type="match status" value="1"/>
</dbReference>
<dbReference type="Proteomes" id="UP000185744">
    <property type="component" value="Unassembled WGS sequence"/>
</dbReference>
<comment type="similarity">
    <text evidence="1">Belongs to the nitroreductase family.</text>
</comment>
<protein>
    <submittedName>
        <fullName evidence="4">Nitroreductase</fullName>
    </submittedName>
</protein>
<comment type="caution">
    <text evidence="4">The sequence shown here is derived from an EMBL/GenBank/DDBJ whole genome shotgun (WGS) entry which is preliminary data.</text>
</comment>
<organism evidence="4 5">
    <name type="scientific">Methanohalarchaeum thermophilum</name>
    <dbReference type="NCBI Taxonomy" id="1903181"/>
    <lineage>
        <taxon>Archaea</taxon>
        <taxon>Methanobacteriati</taxon>
        <taxon>Methanobacteriota</taxon>
        <taxon>Methanonatronarchaeia</taxon>
        <taxon>Methanonatronarchaeales</taxon>
        <taxon>Methanonatronarchaeaceae</taxon>
        <taxon>Candidatus Methanohalarchaeum</taxon>
    </lineage>
</organism>
<dbReference type="InterPro" id="IPR000415">
    <property type="entry name" value="Nitroreductase-like"/>
</dbReference>
<dbReference type="EMBL" id="MSDW01000002">
    <property type="protein sequence ID" value="OKY77281.1"/>
    <property type="molecule type" value="Genomic_DNA"/>
</dbReference>
<dbReference type="Gene3D" id="3.40.109.30">
    <property type="entry name" value="putative nitroreductase (tm1586), domain 2"/>
    <property type="match status" value="1"/>
</dbReference>
<dbReference type="STRING" id="1903181.BTN85_1929"/>
<dbReference type="PANTHER" id="PTHR43673">
    <property type="entry name" value="NAD(P)H NITROREDUCTASE YDGI-RELATED"/>
    <property type="match status" value="1"/>
</dbReference>
<keyword evidence="2" id="KW-0560">Oxidoreductase</keyword>
<reference evidence="4" key="1">
    <citation type="submission" date="2016-12" db="EMBL/GenBank/DDBJ databases">
        <title>Discovery of methanogenic haloarchaea.</title>
        <authorList>
            <person name="Sorokin D.Y."/>
            <person name="Makarova K.S."/>
            <person name="Abbas B."/>
            <person name="Ferrer M."/>
            <person name="Golyshin P.N."/>
        </authorList>
    </citation>
    <scope>NUCLEOTIDE SEQUENCE [LARGE SCALE GENOMIC DNA]</scope>
    <source>
        <strain evidence="4">HMET1</strain>
    </source>
</reference>
<feature type="domain" description="Putative nitroreductase TM1586" evidence="3">
    <location>
        <begin position="4"/>
        <end position="231"/>
    </location>
</feature>
<dbReference type="AlphaFoldDB" id="A0A1Q6DSH1"/>
<evidence type="ECO:0000313" key="4">
    <source>
        <dbReference type="EMBL" id="OKY77281.1"/>
    </source>
</evidence>
<dbReference type="InterPro" id="IPR029478">
    <property type="entry name" value="TM1586_NiRdase"/>
</dbReference>